<dbReference type="NCBIfam" id="TIGR00756">
    <property type="entry name" value="PPR"/>
    <property type="match status" value="4"/>
</dbReference>
<evidence type="ECO:0000256" key="1">
    <source>
        <dbReference type="ARBA" id="ARBA00007626"/>
    </source>
</evidence>
<dbReference type="InterPro" id="IPR002885">
    <property type="entry name" value="PPR_rpt"/>
</dbReference>
<dbReference type="InterPro" id="IPR051114">
    <property type="entry name" value="Mito_RNA_Proc_CCM1"/>
</dbReference>
<keyword evidence="5" id="KW-1185">Reference proteome</keyword>
<dbReference type="Pfam" id="PF13041">
    <property type="entry name" value="PPR_2"/>
    <property type="match status" value="1"/>
</dbReference>
<protein>
    <recommendedName>
        <fullName evidence="6">Pentatricopeptide repeat-containing protein</fullName>
    </recommendedName>
</protein>
<accession>A0ABU6V4R7</accession>
<feature type="non-terminal residue" evidence="4">
    <location>
        <position position="176"/>
    </location>
</feature>
<reference evidence="4 5" key="1">
    <citation type="journal article" date="2023" name="Plants (Basel)">
        <title>Bridging the Gap: Combining Genomics and Transcriptomics Approaches to Understand Stylosanthes scabra, an Orphan Legume from the Brazilian Caatinga.</title>
        <authorList>
            <person name="Ferreira-Neto J.R.C."/>
            <person name="da Silva M.D."/>
            <person name="Binneck E."/>
            <person name="de Melo N.F."/>
            <person name="da Silva R.H."/>
            <person name="de Melo A.L.T.M."/>
            <person name="Pandolfi V."/>
            <person name="Bustamante F.O."/>
            <person name="Brasileiro-Vidal A.C."/>
            <person name="Benko-Iseppon A.M."/>
        </authorList>
    </citation>
    <scope>NUCLEOTIDE SEQUENCE [LARGE SCALE GENOMIC DNA]</scope>
    <source>
        <tissue evidence="4">Leaves</tissue>
    </source>
</reference>
<comment type="caution">
    <text evidence="4">The sequence shown here is derived from an EMBL/GenBank/DDBJ whole genome shotgun (WGS) entry which is preliminary data.</text>
</comment>
<evidence type="ECO:0000256" key="2">
    <source>
        <dbReference type="ARBA" id="ARBA00022737"/>
    </source>
</evidence>
<feature type="repeat" description="PPR" evidence="3">
    <location>
        <begin position="131"/>
        <end position="165"/>
    </location>
</feature>
<comment type="similarity">
    <text evidence="1">Belongs to the PPR family. P subfamily.</text>
</comment>
<dbReference type="Pfam" id="PF12854">
    <property type="entry name" value="PPR_1"/>
    <property type="match status" value="2"/>
</dbReference>
<dbReference type="PROSITE" id="PS51375">
    <property type="entry name" value="PPR"/>
    <property type="match status" value="4"/>
</dbReference>
<feature type="repeat" description="PPR" evidence="3">
    <location>
        <begin position="61"/>
        <end position="95"/>
    </location>
</feature>
<dbReference type="InterPro" id="IPR011990">
    <property type="entry name" value="TPR-like_helical_dom_sf"/>
</dbReference>
<organism evidence="4 5">
    <name type="scientific">Stylosanthes scabra</name>
    <dbReference type="NCBI Taxonomy" id="79078"/>
    <lineage>
        <taxon>Eukaryota</taxon>
        <taxon>Viridiplantae</taxon>
        <taxon>Streptophyta</taxon>
        <taxon>Embryophyta</taxon>
        <taxon>Tracheophyta</taxon>
        <taxon>Spermatophyta</taxon>
        <taxon>Magnoliopsida</taxon>
        <taxon>eudicotyledons</taxon>
        <taxon>Gunneridae</taxon>
        <taxon>Pentapetalae</taxon>
        <taxon>rosids</taxon>
        <taxon>fabids</taxon>
        <taxon>Fabales</taxon>
        <taxon>Fabaceae</taxon>
        <taxon>Papilionoideae</taxon>
        <taxon>50 kb inversion clade</taxon>
        <taxon>dalbergioids sensu lato</taxon>
        <taxon>Dalbergieae</taxon>
        <taxon>Pterocarpus clade</taxon>
        <taxon>Stylosanthes</taxon>
    </lineage>
</organism>
<evidence type="ECO:0000313" key="5">
    <source>
        <dbReference type="Proteomes" id="UP001341840"/>
    </source>
</evidence>
<dbReference type="PANTHER" id="PTHR47934">
    <property type="entry name" value="PENTATRICOPEPTIDE REPEAT-CONTAINING PROTEIN PET309, MITOCHONDRIAL"/>
    <property type="match status" value="1"/>
</dbReference>
<dbReference type="PANTHER" id="PTHR47934:SF28">
    <property type="entry name" value="OS04G0488500 PROTEIN"/>
    <property type="match status" value="1"/>
</dbReference>
<gene>
    <name evidence="4" type="ORF">PIB30_113787</name>
</gene>
<proteinExistence type="inferred from homology"/>
<evidence type="ECO:0000313" key="4">
    <source>
        <dbReference type="EMBL" id="MED6166893.1"/>
    </source>
</evidence>
<evidence type="ECO:0000256" key="3">
    <source>
        <dbReference type="PROSITE-ProRule" id="PRU00708"/>
    </source>
</evidence>
<name>A0ABU6V4R7_9FABA</name>
<feature type="repeat" description="PPR" evidence="3">
    <location>
        <begin position="9"/>
        <end position="39"/>
    </location>
</feature>
<sequence>MVLEGCKPNIVTYTALIDGHCKAGQIEKACQIFARMRGDIEASDMDMYFKLDDDNNTEEPNVITYGALVDGLCKASRVKQARELLDTMFAHGCEPNQTVYDALIDGFCKAGKLEDAQEVFAKMMERGYSPNLYTYSSLIDCLFKDKRLDLVLKVLSRMLENSIAPNVVIYTEMIDG</sequence>
<keyword evidence="2" id="KW-0677">Repeat</keyword>
<dbReference type="Proteomes" id="UP001341840">
    <property type="component" value="Unassembled WGS sequence"/>
</dbReference>
<evidence type="ECO:0008006" key="6">
    <source>
        <dbReference type="Google" id="ProtNLM"/>
    </source>
</evidence>
<feature type="repeat" description="PPR" evidence="3">
    <location>
        <begin position="96"/>
        <end position="130"/>
    </location>
</feature>
<dbReference type="Gene3D" id="1.25.40.10">
    <property type="entry name" value="Tetratricopeptide repeat domain"/>
    <property type="match status" value="2"/>
</dbReference>
<dbReference type="EMBL" id="JASCZI010130458">
    <property type="protein sequence ID" value="MED6166893.1"/>
    <property type="molecule type" value="Genomic_DNA"/>
</dbReference>